<keyword evidence="3" id="KW-0732">Signal</keyword>
<keyword evidence="2" id="KW-0472">Membrane</keyword>
<dbReference type="PANTHER" id="PTHR21063">
    <property type="entry name" value="LFA-3"/>
    <property type="match status" value="1"/>
</dbReference>
<dbReference type="Gene3D" id="2.60.40.10">
    <property type="entry name" value="Immunoglobulins"/>
    <property type="match status" value="2"/>
</dbReference>
<feature type="chain" id="PRO_5034258175" description="Immunoglobulin domain-containing protein" evidence="3">
    <location>
        <begin position="20"/>
        <end position="487"/>
    </location>
</feature>
<dbReference type="SMART" id="SM00409">
    <property type="entry name" value="IG"/>
    <property type="match status" value="2"/>
</dbReference>
<feature type="domain" description="Immunoglobulin" evidence="4">
    <location>
        <begin position="23"/>
        <end position="124"/>
    </location>
</feature>
<protein>
    <recommendedName>
        <fullName evidence="4">Immunoglobulin domain-containing protein</fullName>
    </recommendedName>
</protein>
<feature type="signal peptide" evidence="3">
    <location>
        <begin position="1"/>
        <end position="19"/>
    </location>
</feature>
<keyword evidence="2" id="KW-0812">Transmembrane</keyword>
<evidence type="ECO:0000313" key="5">
    <source>
        <dbReference type="Ensembl" id="ENSCCRP00020005948.1"/>
    </source>
</evidence>
<dbReference type="AlphaFoldDB" id="A0A8C2C4T7"/>
<proteinExistence type="predicted"/>
<dbReference type="InterPro" id="IPR013783">
    <property type="entry name" value="Ig-like_fold"/>
</dbReference>
<feature type="domain" description="Immunoglobulin" evidence="4">
    <location>
        <begin position="151"/>
        <end position="239"/>
    </location>
</feature>
<dbReference type="PANTHER" id="PTHR21063:SF4">
    <property type="entry name" value="CD48 ANTIGEN-RELATED"/>
    <property type="match status" value="1"/>
</dbReference>
<evidence type="ECO:0000259" key="4">
    <source>
        <dbReference type="SMART" id="SM00409"/>
    </source>
</evidence>
<dbReference type="Ensembl" id="ENSCCRT00020006730.1">
    <property type="protein sequence ID" value="ENSCCRP00020005948.1"/>
    <property type="gene ID" value="ENSCCRG00020003352.1"/>
</dbReference>
<dbReference type="InterPro" id="IPR003599">
    <property type="entry name" value="Ig_sub"/>
</dbReference>
<sequence>MKIVFSMILSMFVTDGVFGVDPDGVKTVIEGGSLTLQTDFIEMQKDGLTEWKVNNTNIATINKGTGKVEYSDDILMMMFSGRLNLDHTGFLTIWNIRIKHSGEYKVESISSVGTKSKTFKVIVKESPLKSVEDKDEIKALSATKGNSETLHTETELQEHDLILWRFGAEGSLIAKSDTEDSHTSFYDGDDGRFRGRLEMDSKTGSLTITDLETEHTGEFRLKIYSDRRIVFKRFIVTVSVPGLSKGAIAGICVAVLLLVAAAVTSGVVIYFRHKISELKKLIPKISERLDQLPKISKDLEQLLKLFKQLSEISEKKESPKINEKELVKISEKLMKMSDVCEKELPKISEHLEKLREEKISERLREISEKLKEMFEGKKPKQQPQLRADVTKEEIMRPEEEKDEWEASIYVEDTAISLASGRTHGGSFKLKEGKNVVIINENAGVCAHGSDGHTGNELKEMKAESSVKGVNEETALMSQNEEDGEAAV</sequence>
<dbReference type="SUPFAM" id="SSF48726">
    <property type="entry name" value="Immunoglobulin"/>
    <property type="match status" value="2"/>
</dbReference>
<name>A0A8C2C4T7_CYPCA</name>
<evidence type="ECO:0000313" key="6">
    <source>
        <dbReference type="Proteomes" id="UP000694701"/>
    </source>
</evidence>
<feature type="compositionally biased region" description="Basic and acidic residues" evidence="1">
    <location>
        <begin position="449"/>
        <end position="464"/>
    </location>
</feature>
<dbReference type="Proteomes" id="UP000694701">
    <property type="component" value="Unplaced"/>
</dbReference>
<keyword evidence="2" id="KW-1133">Transmembrane helix</keyword>
<evidence type="ECO:0000256" key="2">
    <source>
        <dbReference type="SAM" id="Phobius"/>
    </source>
</evidence>
<feature type="transmembrane region" description="Helical" evidence="2">
    <location>
        <begin position="247"/>
        <end position="271"/>
    </location>
</feature>
<reference evidence="5" key="1">
    <citation type="submission" date="2025-08" db="UniProtKB">
        <authorList>
            <consortium name="Ensembl"/>
        </authorList>
    </citation>
    <scope>IDENTIFICATION</scope>
</reference>
<organism evidence="5 6">
    <name type="scientific">Cyprinus carpio</name>
    <name type="common">Common carp</name>
    <dbReference type="NCBI Taxonomy" id="7962"/>
    <lineage>
        <taxon>Eukaryota</taxon>
        <taxon>Metazoa</taxon>
        <taxon>Chordata</taxon>
        <taxon>Craniata</taxon>
        <taxon>Vertebrata</taxon>
        <taxon>Euteleostomi</taxon>
        <taxon>Actinopterygii</taxon>
        <taxon>Neopterygii</taxon>
        <taxon>Teleostei</taxon>
        <taxon>Ostariophysi</taxon>
        <taxon>Cypriniformes</taxon>
        <taxon>Cyprinidae</taxon>
        <taxon>Cyprininae</taxon>
        <taxon>Cyprinus</taxon>
    </lineage>
</organism>
<evidence type="ECO:0000256" key="1">
    <source>
        <dbReference type="SAM" id="MobiDB-lite"/>
    </source>
</evidence>
<dbReference type="InterPro" id="IPR036179">
    <property type="entry name" value="Ig-like_dom_sf"/>
</dbReference>
<evidence type="ECO:0000256" key="3">
    <source>
        <dbReference type="SAM" id="SignalP"/>
    </source>
</evidence>
<accession>A0A8C2C4T7</accession>
<feature type="region of interest" description="Disordered" evidence="1">
    <location>
        <begin position="449"/>
        <end position="487"/>
    </location>
</feature>